<keyword evidence="3" id="KW-1185">Reference proteome</keyword>
<dbReference type="Proteomes" id="UP000198677">
    <property type="component" value="Unassembled WGS sequence"/>
</dbReference>
<dbReference type="EMBL" id="FOAW01000001">
    <property type="protein sequence ID" value="SEK28555.1"/>
    <property type="molecule type" value="Genomic_DNA"/>
</dbReference>
<evidence type="ECO:0000259" key="1">
    <source>
        <dbReference type="Pfam" id="PF13460"/>
    </source>
</evidence>
<dbReference type="Gene3D" id="3.90.25.10">
    <property type="entry name" value="UDP-galactose 4-epimerase, domain 1"/>
    <property type="match status" value="1"/>
</dbReference>
<dbReference type="InterPro" id="IPR036291">
    <property type="entry name" value="NAD(P)-bd_dom_sf"/>
</dbReference>
<proteinExistence type="predicted"/>
<dbReference type="InterPro" id="IPR051604">
    <property type="entry name" value="Ergot_Alk_Oxidoreductase"/>
</dbReference>
<gene>
    <name evidence="2" type="ORF">SAMN05444583_101263</name>
</gene>
<dbReference type="InterPro" id="IPR016040">
    <property type="entry name" value="NAD(P)-bd_dom"/>
</dbReference>
<dbReference type="Gene3D" id="3.40.50.720">
    <property type="entry name" value="NAD(P)-binding Rossmann-like Domain"/>
    <property type="match status" value="1"/>
</dbReference>
<dbReference type="Pfam" id="PF13460">
    <property type="entry name" value="NAD_binding_10"/>
    <property type="match status" value="1"/>
</dbReference>
<organism evidence="2 3">
    <name type="scientific">Rhodococcus maanshanensis</name>
    <dbReference type="NCBI Taxonomy" id="183556"/>
    <lineage>
        <taxon>Bacteria</taxon>
        <taxon>Bacillati</taxon>
        <taxon>Actinomycetota</taxon>
        <taxon>Actinomycetes</taxon>
        <taxon>Mycobacteriales</taxon>
        <taxon>Nocardiaceae</taxon>
        <taxon>Rhodococcus</taxon>
    </lineage>
</organism>
<name>A0A1H7FYQ8_9NOCA</name>
<dbReference type="PANTHER" id="PTHR43162">
    <property type="match status" value="1"/>
</dbReference>
<dbReference type="AlphaFoldDB" id="A0A1H7FYQ8"/>
<dbReference type="SUPFAM" id="SSF51735">
    <property type="entry name" value="NAD(P)-binding Rossmann-fold domains"/>
    <property type="match status" value="1"/>
</dbReference>
<sequence length="275" mass="29839">MNRTVYYMTILVTGSTANIGRLVVDHLLAAGATDVRALTNNPSKAMLPDGVEVAEGYLRRPESLPAAFEGVEKMYLAPTPDTVEEVVALARDAGVRHIVDLSGERESWWGAVTSAVERSGIAWTHLWAGEFLENDLVWADQVRRTGHVRDPFPDVVSAPIAMDDIARVAASALLGDGHEGRTYELTGPRALSRAERVHELGKVLGRPVEYVRVPVEEAVEILEPVMGPNARFYLETAVASLVGAPQRATATVEEVTGRPATTFAQWVTANADAFR</sequence>
<dbReference type="PANTHER" id="PTHR43162:SF1">
    <property type="entry name" value="PRESTALK A DIFFERENTIATION PROTEIN A"/>
    <property type="match status" value="1"/>
</dbReference>
<accession>A0A1H7FYQ8</accession>
<protein>
    <submittedName>
        <fullName evidence="2">Uncharacterized conserved protein YbjT, contains NAD(P)-binding and DUF2867 domains</fullName>
    </submittedName>
</protein>
<evidence type="ECO:0000313" key="2">
    <source>
        <dbReference type="EMBL" id="SEK28555.1"/>
    </source>
</evidence>
<reference evidence="3" key="1">
    <citation type="submission" date="2016-10" db="EMBL/GenBank/DDBJ databases">
        <authorList>
            <person name="Varghese N."/>
            <person name="Submissions S."/>
        </authorList>
    </citation>
    <scope>NUCLEOTIDE SEQUENCE [LARGE SCALE GENOMIC DNA]</scope>
    <source>
        <strain evidence="3">DSM 44675</strain>
    </source>
</reference>
<evidence type="ECO:0000313" key="3">
    <source>
        <dbReference type="Proteomes" id="UP000198677"/>
    </source>
</evidence>
<feature type="domain" description="NAD(P)-binding" evidence="1">
    <location>
        <begin position="14"/>
        <end position="172"/>
    </location>
</feature>